<dbReference type="EMBL" id="WUAV01000002">
    <property type="protein sequence ID" value="KAF1764277.1"/>
    <property type="molecule type" value="Genomic_DNA"/>
</dbReference>
<reference evidence="2" key="1">
    <citation type="submission" date="2007-07" db="EMBL/GenBank/DDBJ databases">
        <title>PCAP assembly of the Caenorhabditis remanei genome.</title>
        <authorList>
            <consortium name="The Caenorhabditis remanei Sequencing Consortium"/>
            <person name="Wilson R.K."/>
        </authorList>
    </citation>
    <scope>NUCLEOTIDE SEQUENCE [LARGE SCALE GENOMIC DNA]</scope>
    <source>
        <strain evidence="2">PB4641</strain>
    </source>
</reference>
<dbReference type="KEGG" id="crq:GCK72_004224"/>
<keyword evidence="4" id="KW-1185">Reference proteome</keyword>
<dbReference type="RefSeq" id="XP_003101835.1">
    <property type="nucleotide sequence ID" value="XM_003101787.1"/>
</dbReference>
<feature type="chain" id="PRO_5015089856" description="WAP domain-containing protein" evidence="1">
    <location>
        <begin position="20"/>
        <end position="132"/>
    </location>
</feature>
<dbReference type="EMBL" id="DS268464">
    <property type="protein sequence ID" value="EFP06698.1"/>
    <property type="molecule type" value="Genomic_DNA"/>
</dbReference>
<evidence type="ECO:0008006" key="6">
    <source>
        <dbReference type="Google" id="ProtNLM"/>
    </source>
</evidence>
<accession>E3MPZ9</accession>
<dbReference type="Proteomes" id="UP000008281">
    <property type="component" value="Unassembled WGS sequence"/>
</dbReference>
<evidence type="ECO:0000313" key="2">
    <source>
        <dbReference type="EMBL" id="EFP06698.1"/>
    </source>
</evidence>
<dbReference type="Proteomes" id="UP000483820">
    <property type="component" value="Chromosome II"/>
</dbReference>
<name>E3MPZ9_CAERE</name>
<gene>
    <name evidence="2" type="ORF">CRE_12120</name>
    <name evidence="3" type="ORF">GCK72_004224</name>
</gene>
<evidence type="ECO:0000313" key="4">
    <source>
        <dbReference type="Proteomes" id="UP000008281"/>
    </source>
</evidence>
<sequence length="132" mass="14907">MKFFILIPLVFLLINVVDAQKCDLKNECPPSLHCYYGKCIFLFGNPTSGLTSDHHAAPEDSMTPVLATDDFSTTCFPRCPSRTHICYKGKCVLLEKKFNSKRRWSMCTSEYDCPLFNCCLAGYCVSLGKLNK</sequence>
<reference evidence="3 5" key="2">
    <citation type="submission" date="2019-12" db="EMBL/GenBank/DDBJ databases">
        <title>Chromosome-level assembly of the Caenorhabditis remanei genome.</title>
        <authorList>
            <person name="Teterina A.A."/>
            <person name="Willis J.H."/>
            <person name="Phillips P.C."/>
        </authorList>
    </citation>
    <scope>NUCLEOTIDE SEQUENCE [LARGE SCALE GENOMIC DNA]</scope>
    <source>
        <strain evidence="3 5">PX506</strain>
        <tissue evidence="3">Whole organism</tissue>
    </source>
</reference>
<evidence type="ECO:0000313" key="3">
    <source>
        <dbReference type="EMBL" id="KAF1764277.1"/>
    </source>
</evidence>
<organism evidence="4">
    <name type="scientific">Caenorhabditis remanei</name>
    <name type="common">Caenorhabditis vulgaris</name>
    <dbReference type="NCBI Taxonomy" id="31234"/>
    <lineage>
        <taxon>Eukaryota</taxon>
        <taxon>Metazoa</taxon>
        <taxon>Ecdysozoa</taxon>
        <taxon>Nematoda</taxon>
        <taxon>Chromadorea</taxon>
        <taxon>Rhabditida</taxon>
        <taxon>Rhabditina</taxon>
        <taxon>Rhabditomorpha</taxon>
        <taxon>Rhabditoidea</taxon>
        <taxon>Rhabditidae</taxon>
        <taxon>Peloderinae</taxon>
        <taxon>Caenorhabditis</taxon>
    </lineage>
</organism>
<evidence type="ECO:0000313" key="5">
    <source>
        <dbReference type="Proteomes" id="UP000483820"/>
    </source>
</evidence>
<dbReference type="CTD" id="9813595"/>
<proteinExistence type="predicted"/>
<protein>
    <recommendedName>
        <fullName evidence="6">WAP domain-containing protein</fullName>
    </recommendedName>
</protein>
<evidence type="ECO:0000256" key="1">
    <source>
        <dbReference type="SAM" id="SignalP"/>
    </source>
</evidence>
<keyword evidence="1" id="KW-0732">Signal</keyword>
<feature type="signal peptide" evidence="1">
    <location>
        <begin position="1"/>
        <end position="19"/>
    </location>
</feature>
<dbReference type="AlphaFoldDB" id="E3MPZ9"/>
<dbReference type="HOGENOM" id="CLU_1919022_0_0_1"/>
<dbReference type="GeneID" id="9813595"/>